<name>A0AAJ0BTV3_9PEZI</name>
<dbReference type="InterPro" id="IPR038765">
    <property type="entry name" value="Papain-like_cys_pep_sf"/>
</dbReference>
<evidence type="ECO:0000256" key="1">
    <source>
        <dbReference type="ARBA" id="ARBA00005234"/>
    </source>
</evidence>
<feature type="compositionally biased region" description="Polar residues" evidence="4">
    <location>
        <begin position="425"/>
        <end position="444"/>
    </location>
</feature>
<feature type="compositionally biased region" description="Basic and acidic residues" evidence="4">
    <location>
        <begin position="264"/>
        <end position="284"/>
    </location>
</feature>
<sequence>MALTEKVLRLNALTPTMVNPELGPLWREIRDDFAREQAGNDEDRPAALFGVWAVANIRHVILNALCPTEFLDAVEAASCHEKGQARYRINSFCKEYGTTPAICHVLFETPVVFSRSALDALKKLRKDYQPIISICDISRAFHEQRIKTKRAGPGTWLRKAVVELAGSPDVWRTRRQRRAIGEEAPDAQDTPLASEAEMDAAEEDDDAEFAGRDDDQQHGHEGEGGISQAPEQGHGDDHQDEPAPGADMDAEEEDNAEPAGQDDDQQHSERLEHDHGPGHGHQDEPAPEAPGSSIPIQEEDRPAAHDGDDAPFPETGRHRADSDLPDQSSLFGEDPASADDRSEVDEAENAVVVDDDIGDMPGPSQSTTPAPFLELDSTEDAALAVPDLTSGILVDISEATEQEMVPLDEPVPVSHFPPGGPASPVQDTDNGEGSSHQPAVNPPSSVKRPRSASPGTDNEAAKRGRTETTVMMDTGLGQAVEAMGKLEGTAWISDDVVFALLRRLPRRHPSVGLVDSLNLWARRTTRLRDRLRSELLDRDQVLVPVCLSRHWLLFRWSGVANVLERFDPMRGVTVIGFLEWVLDRELSDIQTADVECPQQNNGYDCGVYIMEFALRLAAATTATTPPAPQLLDAAMDGQVLRRRFADLLVTSDDAVLPLAEYHPSSSSDNPLLLRSNRLSTIAQRAPHLRALAGDHRAAAPHIYTPPVPFATIADCEIAGECVFALASTVHDLHARHRAVLLSAAGRGARLDVQRRQRELLGEFLALRRRGVGGEGEGGEYADAMAAVEEKVCVVEGLWNRGLDGGVGDAEREVVREMYAECVVLLLVMRYAVGRYREVLPVWTQLRGECGL</sequence>
<evidence type="ECO:0000313" key="7">
    <source>
        <dbReference type="Proteomes" id="UP001244011"/>
    </source>
</evidence>
<dbReference type="PROSITE" id="PS50600">
    <property type="entry name" value="ULP_PROTEASE"/>
    <property type="match status" value="1"/>
</dbReference>
<organism evidence="6 7">
    <name type="scientific">Phialemonium atrogriseum</name>
    <dbReference type="NCBI Taxonomy" id="1093897"/>
    <lineage>
        <taxon>Eukaryota</taxon>
        <taxon>Fungi</taxon>
        <taxon>Dikarya</taxon>
        <taxon>Ascomycota</taxon>
        <taxon>Pezizomycotina</taxon>
        <taxon>Sordariomycetes</taxon>
        <taxon>Sordariomycetidae</taxon>
        <taxon>Cephalothecales</taxon>
        <taxon>Cephalothecaceae</taxon>
        <taxon>Phialemonium</taxon>
    </lineage>
</organism>
<comment type="caution">
    <text evidence="6">The sequence shown here is derived from an EMBL/GenBank/DDBJ whole genome shotgun (WGS) entry which is preliminary data.</text>
</comment>
<accession>A0AAJ0BTV3</accession>
<feature type="domain" description="Ubiquitin-like protease family profile" evidence="5">
    <location>
        <begin position="476"/>
        <end position="616"/>
    </location>
</feature>
<evidence type="ECO:0000313" key="6">
    <source>
        <dbReference type="EMBL" id="KAK1761931.1"/>
    </source>
</evidence>
<evidence type="ECO:0000259" key="5">
    <source>
        <dbReference type="PROSITE" id="PS50600"/>
    </source>
</evidence>
<dbReference type="EMBL" id="MU839046">
    <property type="protein sequence ID" value="KAK1761931.1"/>
    <property type="molecule type" value="Genomic_DNA"/>
</dbReference>
<dbReference type="AlphaFoldDB" id="A0AAJ0BTV3"/>
<feature type="compositionally biased region" description="Acidic residues" evidence="4">
    <location>
        <begin position="342"/>
        <end position="358"/>
    </location>
</feature>
<dbReference type="Proteomes" id="UP001244011">
    <property type="component" value="Unassembled WGS sequence"/>
</dbReference>
<dbReference type="Gene3D" id="3.40.395.10">
    <property type="entry name" value="Adenoviral Proteinase, Chain A"/>
    <property type="match status" value="1"/>
</dbReference>
<feature type="region of interest" description="Disordered" evidence="4">
    <location>
        <begin position="179"/>
        <end position="375"/>
    </location>
</feature>
<dbReference type="SUPFAM" id="SSF54001">
    <property type="entry name" value="Cysteine proteinases"/>
    <property type="match status" value="1"/>
</dbReference>
<dbReference type="GO" id="GO:0008234">
    <property type="term" value="F:cysteine-type peptidase activity"/>
    <property type="evidence" value="ECO:0007669"/>
    <property type="project" value="InterPro"/>
</dbReference>
<keyword evidence="7" id="KW-1185">Reference proteome</keyword>
<gene>
    <name evidence="6" type="ORF">QBC33DRAFT_574624</name>
</gene>
<evidence type="ECO:0000256" key="2">
    <source>
        <dbReference type="ARBA" id="ARBA00022670"/>
    </source>
</evidence>
<keyword evidence="2" id="KW-0645">Protease</keyword>
<feature type="region of interest" description="Disordered" evidence="4">
    <location>
        <begin position="409"/>
        <end position="470"/>
    </location>
</feature>
<evidence type="ECO:0000256" key="4">
    <source>
        <dbReference type="SAM" id="MobiDB-lite"/>
    </source>
</evidence>
<dbReference type="GeneID" id="85313952"/>
<dbReference type="GO" id="GO:0006508">
    <property type="term" value="P:proteolysis"/>
    <property type="evidence" value="ECO:0007669"/>
    <property type="project" value="UniProtKB-KW"/>
</dbReference>
<proteinExistence type="inferred from homology"/>
<reference evidence="6" key="1">
    <citation type="submission" date="2023-06" db="EMBL/GenBank/DDBJ databases">
        <title>Genome-scale phylogeny and comparative genomics of the fungal order Sordariales.</title>
        <authorList>
            <consortium name="Lawrence Berkeley National Laboratory"/>
            <person name="Hensen N."/>
            <person name="Bonometti L."/>
            <person name="Westerberg I."/>
            <person name="Brannstrom I.O."/>
            <person name="Guillou S."/>
            <person name="Cros-Aarteil S."/>
            <person name="Calhoun S."/>
            <person name="Haridas S."/>
            <person name="Kuo A."/>
            <person name="Mondo S."/>
            <person name="Pangilinan J."/>
            <person name="Riley R."/>
            <person name="Labutti K."/>
            <person name="Andreopoulos B."/>
            <person name="Lipzen A."/>
            <person name="Chen C."/>
            <person name="Yanf M."/>
            <person name="Daum C."/>
            <person name="Ng V."/>
            <person name="Clum A."/>
            <person name="Steindorff A."/>
            <person name="Ohm R."/>
            <person name="Martin F."/>
            <person name="Silar P."/>
            <person name="Natvig D."/>
            <person name="Lalanne C."/>
            <person name="Gautier V."/>
            <person name="Ament-Velasquez S.L."/>
            <person name="Kruys A."/>
            <person name="Hutchinson M.I."/>
            <person name="Powell A.J."/>
            <person name="Barry K."/>
            <person name="Miller A.N."/>
            <person name="Grigoriev I.V."/>
            <person name="Debuchy R."/>
            <person name="Gladieux P."/>
            <person name="Thoren M.H."/>
            <person name="Johannesson H."/>
        </authorList>
    </citation>
    <scope>NUCLEOTIDE SEQUENCE</scope>
    <source>
        <strain evidence="6">8032-3</strain>
    </source>
</reference>
<protein>
    <recommendedName>
        <fullName evidence="5">Ubiquitin-like protease family profile domain-containing protein</fullName>
    </recommendedName>
</protein>
<feature type="compositionally biased region" description="Acidic residues" evidence="4">
    <location>
        <begin position="196"/>
        <end position="208"/>
    </location>
</feature>
<dbReference type="GO" id="GO:0019783">
    <property type="term" value="F:ubiquitin-like protein peptidase activity"/>
    <property type="evidence" value="ECO:0007669"/>
    <property type="project" value="UniProtKB-ARBA"/>
</dbReference>
<feature type="compositionally biased region" description="Basic and acidic residues" evidence="4">
    <location>
        <begin position="209"/>
        <end position="223"/>
    </location>
</feature>
<feature type="compositionally biased region" description="Acidic residues" evidence="4">
    <location>
        <begin position="248"/>
        <end position="263"/>
    </location>
</feature>
<dbReference type="RefSeq" id="XP_060278144.1">
    <property type="nucleotide sequence ID" value="XM_060430765.1"/>
</dbReference>
<dbReference type="Pfam" id="PF02902">
    <property type="entry name" value="Peptidase_C48"/>
    <property type="match status" value="1"/>
</dbReference>
<evidence type="ECO:0000256" key="3">
    <source>
        <dbReference type="ARBA" id="ARBA00022801"/>
    </source>
</evidence>
<keyword evidence="3" id="KW-0378">Hydrolase</keyword>
<dbReference type="InterPro" id="IPR003653">
    <property type="entry name" value="Peptidase_C48_C"/>
</dbReference>
<feature type="compositionally biased region" description="Basic and acidic residues" evidence="4">
    <location>
        <begin position="298"/>
        <end position="308"/>
    </location>
</feature>
<comment type="similarity">
    <text evidence="1">Belongs to the peptidase C48 family.</text>
</comment>